<evidence type="ECO:0000313" key="6">
    <source>
        <dbReference type="EMBL" id="AAA72092.1"/>
    </source>
</evidence>
<protein>
    <recommendedName>
        <fullName evidence="4">lipopolysaccharide heptosyltransferase II</fullName>
        <ecNumber evidence="4">2.4.99.24</ecNumber>
    </recommendedName>
</protein>
<dbReference type="EMBL" id="M63233">
    <property type="protein sequence ID" value="AAA72092.1"/>
    <property type="molecule type" value="Unassigned_DNA"/>
</dbReference>
<name>Q51004_NEIGO</name>
<dbReference type="NCBIfam" id="TIGR02195">
    <property type="entry name" value="heptsyl_trn_II"/>
    <property type="match status" value="1"/>
</dbReference>
<evidence type="ECO:0000256" key="4">
    <source>
        <dbReference type="ARBA" id="ARBA00044042"/>
    </source>
</evidence>
<evidence type="ECO:0000256" key="2">
    <source>
        <dbReference type="ARBA" id="ARBA00022679"/>
    </source>
</evidence>
<dbReference type="AlphaFoldDB" id="Q51004"/>
<proteinExistence type="inferred from homology"/>
<dbReference type="CAZy" id="GT9">
    <property type="family name" value="Glycosyltransferase Family 9"/>
</dbReference>
<dbReference type="CDD" id="cd03789">
    <property type="entry name" value="GT9_LPS_heptosyltransferase"/>
    <property type="match status" value="1"/>
</dbReference>
<dbReference type="InterPro" id="IPR011910">
    <property type="entry name" value="RfaF"/>
</dbReference>
<dbReference type="Pfam" id="PF01075">
    <property type="entry name" value="Glyco_transf_9"/>
    <property type="match status" value="1"/>
</dbReference>
<dbReference type="InterPro" id="IPR002201">
    <property type="entry name" value="Glyco_trans_9"/>
</dbReference>
<dbReference type="GO" id="GO:0008713">
    <property type="term" value="F:ADP-heptose-lipopolysaccharide heptosyltransferase activity"/>
    <property type="evidence" value="ECO:0007669"/>
    <property type="project" value="UniProtKB-EC"/>
</dbReference>
<comment type="similarity">
    <text evidence="3">Belongs to the glycosyltransferase 9 family.</text>
</comment>
<dbReference type="GO" id="GO:0005829">
    <property type="term" value="C:cytosol"/>
    <property type="evidence" value="ECO:0007669"/>
    <property type="project" value="TreeGrafter"/>
</dbReference>
<dbReference type="EC" id="2.4.99.24" evidence="4"/>
<dbReference type="Gene3D" id="3.40.50.2000">
    <property type="entry name" value="Glycogen Phosphorylase B"/>
    <property type="match status" value="2"/>
</dbReference>
<keyword evidence="1" id="KW-0328">Glycosyltransferase</keyword>
<dbReference type="InterPro" id="IPR051199">
    <property type="entry name" value="LPS_LOS_Heptosyltrfase"/>
</dbReference>
<dbReference type="FunFam" id="3.40.50.2000:FF:000023">
    <property type="entry name" value="ADP-heptose--LPS heptosyltransferase II"/>
    <property type="match status" value="1"/>
</dbReference>
<dbReference type="PANTHER" id="PTHR30160:SF7">
    <property type="entry name" value="ADP-HEPTOSE--LPS HEPTOSYLTRANSFERASE 2"/>
    <property type="match status" value="1"/>
</dbReference>
<evidence type="ECO:0000256" key="3">
    <source>
        <dbReference type="ARBA" id="ARBA00043995"/>
    </source>
</evidence>
<gene>
    <name evidence="6" type="primary">lsi</name>
</gene>
<sequence length="329" mass="37087">MTQPLFRRLKKLHPGCTIDVFAPKWSMAVFERMPEVNEILENPFGHGALELKRRWRVGRELGRRGYDRVIVLPGSLKSAVIALATGIGKRTGYVGESRYFLLNDIRRLDKERLPLMVDRYTALAHQSQEDFDGHSRFPEFSIDERRREISVETFGLNLGKPVLAFCPGAEFGPAKRWPARHFAELGKHYSEAGWQVWLFGSQKDNEIAEEINCLSDGMCVNLCGKTDLSQAMDLLSLADTVVCNDSGLMHLAAALGRKVVAVYGSSSPTHTPPLSDRAKIVSLHLECSPCFKRECPLGIPTASTGCIPRRLCRRLKRRYDGFCFRIYTV</sequence>
<evidence type="ECO:0000256" key="1">
    <source>
        <dbReference type="ARBA" id="ARBA00022676"/>
    </source>
</evidence>
<organism evidence="6">
    <name type="scientific">Neisseria gonorrhoeae</name>
    <dbReference type="NCBI Taxonomy" id="485"/>
    <lineage>
        <taxon>Bacteria</taxon>
        <taxon>Pseudomonadati</taxon>
        <taxon>Pseudomonadota</taxon>
        <taxon>Betaproteobacteria</taxon>
        <taxon>Neisseriales</taxon>
        <taxon>Neisseriaceae</taxon>
        <taxon>Neisseria</taxon>
    </lineage>
</organism>
<dbReference type="SUPFAM" id="SSF53756">
    <property type="entry name" value="UDP-Glycosyltransferase/glycogen phosphorylase"/>
    <property type="match status" value="1"/>
</dbReference>
<dbReference type="GO" id="GO:0009244">
    <property type="term" value="P:lipopolysaccharide core region biosynthetic process"/>
    <property type="evidence" value="ECO:0007669"/>
    <property type="project" value="TreeGrafter"/>
</dbReference>
<keyword evidence="2" id="KW-0808">Transferase</keyword>
<reference evidence="6" key="1">
    <citation type="journal article" date="1991" name="J. Bacteriol.">
        <title>Analysis of the lsi region involved in lipooligosaccharide biosynthesis in Neisseria gonorrhoeae.</title>
        <authorList>
            <person name="Petricoin E.F. 3rd"/>
            <person name="Danaher R.J."/>
            <person name="Stein D.C."/>
        </authorList>
    </citation>
    <scope>NUCLEOTIDE SEQUENCE</scope>
</reference>
<accession>Q51004</accession>
<evidence type="ECO:0000256" key="5">
    <source>
        <dbReference type="ARBA" id="ARBA00047503"/>
    </source>
</evidence>
<dbReference type="PANTHER" id="PTHR30160">
    <property type="entry name" value="TETRAACYLDISACCHARIDE 4'-KINASE-RELATED"/>
    <property type="match status" value="1"/>
</dbReference>
<comment type="catalytic activity">
    <reaction evidence="5">
        <text>an L-alpha-D-Hep-(1-&gt;5)-[alpha-Kdo-(2-&gt;4)]-alpha-Kdo-(2-&gt;6)-lipid A + ADP-L-glycero-beta-D-manno-heptose = an L-alpha-D-Hep-(1-&gt;3)-L-alpha-D-Hep-(1-&gt;5)-[alpha-Kdo-(2-&gt;4)]-alpha-Kdo-(2-&gt;6)-lipid A + ADP + H(+)</text>
        <dbReference type="Rhea" id="RHEA:74071"/>
        <dbReference type="ChEBI" id="CHEBI:15378"/>
        <dbReference type="ChEBI" id="CHEBI:61506"/>
        <dbReference type="ChEBI" id="CHEBI:193068"/>
        <dbReference type="ChEBI" id="CHEBI:193069"/>
        <dbReference type="ChEBI" id="CHEBI:456216"/>
        <dbReference type="EC" id="2.4.99.24"/>
    </reaction>
</comment>